<dbReference type="AlphaFoldDB" id="A0A2M7UVE7"/>
<gene>
    <name evidence="2" type="ORF">COX91_02810</name>
</gene>
<feature type="transmembrane region" description="Helical" evidence="1">
    <location>
        <begin position="75"/>
        <end position="96"/>
    </location>
</feature>
<comment type="caution">
    <text evidence="2">The sequence shown here is derived from an EMBL/GenBank/DDBJ whole genome shotgun (WGS) entry which is preliminary data.</text>
</comment>
<dbReference type="EMBL" id="PFPA01000069">
    <property type="protein sequence ID" value="PIZ87954.1"/>
    <property type="molecule type" value="Genomic_DNA"/>
</dbReference>
<accession>A0A2M7UVE7</accession>
<evidence type="ECO:0000256" key="1">
    <source>
        <dbReference type="SAM" id="Phobius"/>
    </source>
</evidence>
<evidence type="ECO:0000313" key="3">
    <source>
        <dbReference type="Proteomes" id="UP000230081"/>
    </source>
</evidence>
<name>A0A2M7UVE7_9BACT</name>
<keyword evidence="1" id="KW-0812">Transmembrane</keyword>
<protein>
    <recommendedName>
        <fullName evidence="4">Tyrosine kinase G-rich domain-containing protein</fullName>
    </recommendedName>
</protein>
<proteinExistence type="predicted"/>
<keyword evidence="1" id="KW-1133">Transmembrane helix</keyword>
<feature type="non-terminal residue" evidence="2">
    <location>
        <position position="1"/>
    </location>
</feature>
<organism evidence="2 3">
    <name type="scientific">Candidatus Nealsonbacteria bacterium CG_4_10_14_0_2_um_filter_39_15</name>
    <dbReference type="NCBI Taxonomy" id="1974681"/>
    <lineage>
        <taxon>Bacteria</taxon>
        <taxon>Candidatus Nealsoniibacteriota</taxon>
    </lineage>
</organism>
<evidence type="ECO:0000313" key="2">
    <source>
        <dbReference type="EMBL" id="PIZ87954.1"/>
    </source>
</evidence>
<reference evidence="3" key="1">
    <citation type="submission" date="2017-09" db="EMBL/GenBank/DDBJ databases">
        <title>Depth-based differentiation of microbial function through sediment-hosted aquifers and enrichment of novel symbionts in the deep terrestrial subsurface.</title>
        <authorList>
            <person name="Probst A.J."/>
            <person name="Ladd B."/>
            <person name="Jarett J.K."/>
            <person name="Geller-Mcgrath D.E."/>
            <person name="Sieber C.M.K."/>
            <person name="Emerson J.B."/>
            <person name="Anantharaman K."/>
            <person name="Thomas B.C."/>
            <person name="Malmstrom R."/>
            <person name="Stieglmeier M."/>
            <person name="Klingl A."/>
            <person name="Woyke T."/>
            <person name="Ryan C.M."/>
            <person name="Banfield J.F."/>
        </authorList>
    </citation>
    <scope>NUCLEOTIDE SEQUENCE [LARGE SCALE GENOMIC DNA]</scope>
</reference>
<keyword evidence="1" id="KW-0472">Membrane</keyword>
<dbReference type="Proteomes" id="UP000230081">
    <property type="component" value="Unassembled WGS sequence"/>
</dbReference>
<evidence type="ECO:0008006" key="4">
    <source>
        <dbReference type="Google" id="ProtNLM"/>
    </source>
</evidence>
<sequence length="107" mass="12058">TIEKTFQPLTEAALALQPAIFQLSYLKTQEMLDNKRNAITRLKSETIGLNQSLNYIQDSKIIKPPAASKLVGPKILFNILIALVLGLFIGIVTAFCQEWWQKNKLTK</sequence>